<proteinExistence type="predicted"/>
<dbReference type="OrthoDB" id="5189544at2"/>
<dbReference type="GO" id="GO:0000287">
    <property type="term" value="F:magnesium ion binding"/>
    <property type="evidence" value="ECO:0007669"/>
    <property type="project" value="InterPro"/>
</dbReference>
<dbReference type="InterPro" id="IPR015278">
    <property type="entry name" value="BglII-like"/>
</dbReference>
<keyword evidence="2" id="KW-1185">Reference proteome</keyword>
<name>A0A5B7SMQ8_9FLAO</name>
<dbReference type="Proteomes" id="UP000310017">
    <property type="component" value="Chromosome"/>
</dbReference>
<gene>
    <name evidence="1" type="ORF">FGM00_07465</name>
</gene>
<dbReference type="GO" id="GO:0003677">
    <property type="term" value="F:DNA binding"/>
    <property type="evidence" value="ECO:0007669"/>
    <property type="project" value="InterPro"/>
</dbReference>
<protein>
    <recommendedName>
        <fullName evidence="3">Restriction endonuclease</fullName>
    </recommendedName>
</protein>
<organism evidence="1 2">
    <name type="scientific">Aggregatimonas sangjinii</name>
    <dbReference type="NCBI Taxonomy" id="2583587"/>
    <lineage>
        <taxon>Bacteria</taxon>
        <taxon>Pseudomonadati</taxon>
        <taxon>Bacteroidota</taxon>
        <taxon>Flavobacteriia</taxon>
        <taxon>Flavobacteriales</taxon>
        <taxon>Flavobacteriaceae</taxon>
        <taxon>Aggregatimonas</taxon>
    </lineage>
</organism>
<dbReference type="InterPro" id="IPR011335">
    <property type="entry name" value="Restrct_endonuc-II-like"/>
</dbReference>
<dbReference type="GO" id="GO:0009307">
    <property type="term" value="P:DNA restriction-modification system"/>
    <property type="evidence" value="ECO:0007669"/>
    <property type="project" value="InterPro"/>
</dbReference>
<dbReference type="AlphaFoldDB" id="A0A5B7SMQ8"/>
<accession>A0A5B7SMQ8</accession>
<dbReference type="SUPFAM" id="SSF52980">
    <property type="entry name" value="Restriction endonuclease-like"/>
    <property type="match status" value="1"/>
</dbReference>
<evidence type="ECO:0008006" key="3">
    <source>
        <dbReference type="Google" id="ProtNLM"/>
    </source>
</evidence>
<evidence type="ECO:0000313" key="2">
    <source>
        <dbReference type="Proteomes" id="UP000310017"/>
    </source>
</evidence>
<dbReference type="Gene3D" id="3.40.91.20">
    <property type="match status" value="1"/>
</dbReference>
<dbReference type="KEGG" id="asag:FGM00_07465"/>
<dbReference type="GO" id="GO:0009036">
    <property type="term" value="F:type II site-specific deoxyribonuclease activity"/>
    <property type="evidence" value="ECO:0007669"/>
    <property type="project" value="InterPro"/>
</dbReference>
<sequence>MNYVTHSFRHSEVILNEPEFIDLFTEMTDLLTGISDEDLIAKHESYGADNLVRTPKSLSKAINDLLKERFVANEWSAESAIFQNPNYTGDTWRLDFAKETISIEVGFNHSSVIAWNLIKPVLASELNHVEKAIQTKIGILITATSNLKTRGGFDNAIGTYEKYLDYLPPLQNMLTAPLFIIGLEAPESFHIVQEQFAPRKKIGRVVINP</sequence>
<dbReference type="EMBL" id="CP040710">
    <property type="protein sequence ID" value="QCW99944.1"/>
    <property type="molecule type" value="Genomic_DNA"/>
</dbReference>
<evidence type="ECO:0000313" key="1">
    <source>
        <dbReference type="EMBL" id="QCW99944.1"/>
    </source>
</evidence>
<dbReference type="Pfam" id="PF09195">
    <property type="entry name" value="Endonuc-BglII"/>
    <property type="match status" value="1"/>
</dbReference>
<reference evidence="1 2" key="1">
    <citation type="submission" date="2019-05" db="EMBL/GenBank/DDBJ databases">
        <title>Genome sequencing of F202Z8.</title>
        <authorList>
            <person name="Kwon Y.M."/>
        </authorList>
    </citation>
    <scope>NUCLEOTIDE SEQUENCE [LARGE SCALE GENOMIC DNA]</scope>
    <source>
        <strain evidence="1 2">F202Z8</strain>
    </source>
</reference>
<dbReference type="InterPro" id="IPR011338">
    <property type="entry name" value="BamHI/BglII/BstY"/>
</dbReference>